<evidence type="ECO:0000313" key="2">
    <source>
        <dbReference type="EMBL" id="PIP73326.1"/>
    </source>
</evidence>
<name>A0A2H0CTY8_9BACT</name>
<proteinExistence type="predicted"/>
<keyword evidence="1" id="KW-1133">Transmembrane helix</keyword>
<dbReference type="Proteomes" id="UP000230638">
    <property type="component" value="Unassembled WGS sequence"/>
</dbReference>
<reference evidence="2 3" key="1">
    <citation type="submission" date="2017-09" db="EMBL/GenBank/DDBJ databases">
        <title>Depth-based differentiation of microbial function through sediment-hosted aquifers and enrichment of novel symbionts in the deep terrestrial subsurface.</title>
        <authorList>
            <person name="Probst A.J."/>
            <person name="Ladd B."/>
            <person name="Jarett J.K."/>
            <person name="Geller-Mcgrath D.E."/>
            <person name="Sieber C.M."/>
            <person name="Emerson J.B."/>
            <person name="Anantharaman K."/>
            <person name="Thomas B.C."/>
            <person name="Malmstrom R."/>
            <person name="Stieglmeier M."/>
            <person name="Klingl A."/>
            <person name="Woyke T."/>
            <person name="Ryan C.M."/>
            <person name="Banfield J.F."/>
        </authorList>
    </citation>
    <scope>NUCLEOTIDE SEQUENCE [LARGE SCALE GENOMIC DNA]</scope>
    <source>
        <strain evidence="2">CG22_combo_CG10-13_8_21_14_all_47_15</strain>
    </source>
</reference>
<keyword evidence="1" id="KW-0472">Membrane</keyword>
<comment type="caution">
    <text evidence="2">The sequence shown here is derived from an EMBL/GenBank/DDBJ whole genome shotgun (WGS) entry which is preliminary data.</text>
</comment>
<keyword evidence="1" id="KW-0812">Transmembrane</keyword>
<protein>
    <submittedName>
        <fullName evidence="2">Uncharacterized protein</fullName>
    </submittedName>
</protein>
<dbReference type="AlphaFoldDB" id="A0A2H0CTY8"/>
<sequence length="78" mass="8775">MRQEDKYRYDSRALILYVVVVVGLIATIFSWIFTVFAPRTLNAGHTCPLPPSLDSGVISSDSQEDEELLFVSCFGFLE</sequence>
<dbReference type="EMBL" id="PCTL01000023">
    <property type="protein sequence ID" value="PIP73326.1"/>
    <property type="molecule type" value="Genomic_DNA"/>
</dbReference>
<feature type="transmembrane region" description="Helical" evidence="1">
    <location>
        <begin position="12"/>
        <end position="33"/>
    </location>
</feature>
<accession>A0A2H0CTY8</accession>
<evidence type="ECO:0000256" key="1">
    <source>
        <dbReference type="SAM" id="Phobius"/>
    </source>
</evidence>
<gene>
    <name evidence="2" type="ORF">COW88_02305</name>
</gene>
<evidence type="ECO:0000313" key="3">
    <source>
        <dbReference type="Proteomes" id="UP000230638"/>
    </source>
</evidence>
<organism evidence="2 3">
    <name type="scientific">Candidatus Lloydbacteria bacterium CG22_combo_CG10-13_8_21_14_all_47_15</name>
    <dbReference type="NCBI Taxonomy" id="1974635"/>
    <lineage>
        <taxon>Bacteria</taxon>
        <taxon>Candidatus Lloydiibacteriota</taxon>
    </lineage>
</organism>